<gene>
    <name evidence="12" type="ORF">PGLA1383_LOCUS50130</name>
    <name evidence="13" type="ORF">PGLA2088_LOCUS10043</name>
</gene>
<organism evidence="13 14">
    <name type="scientific">Polarella glacialis</name>
    <name type="common">Dinoflagellate</name>
    <dbReference type="NCBI Taxonomy" id="89957"/>
    <lineage>
        <taxon>Eukaryota</taxon>
        <taxon>Sar</taxon>
        <taxon>Alveolata</taxon>
        <taxon>Dinophyceae</taxon>
        <taxon>Suessiales</taxon>
        <taxon>Suessiaceae</taxon>
        <taxon>Polarella</taxon>
    </lineage>
</organism>
<keyword evidence="5" id="KW-0547">Nucleotide-binding</keyword>
<dbReference type="GO" id="GO:0005789">
    <property type="term" value="C:endoplasmic reticulum membrane"/>
    <property type="evidence" value="ECO:0007669"/>
    <property type="project" value="UniProtKB-SubCell"/>
</dbReference>
<sequence>MESIGGLSASLEANLGVGSGTAQVFTWLVILSVCYLLLQILQASFGGILKKSRARGNLTLLFGQCGAGKTALFFRLRDQEEVQSVSSLNPIRDSFKVKVGEEQSIGPIEIVDYPGHLRYRNKANELVKEARCIVYVVDSDDKQRLKDVAEHLYELMTLKDILELQTPLLLALNKCDLTSARSEKYVIEEIEREIEQMRVSRAATLEGQDSADSFLGVDGQKFKLLEHSPCPIQVCRISVKQPDLDPVLDFIQQHYT</sequence>
<dbReference type="GO" id="GO:0005525">
    <property type="term" value="F:GTP binding"/>
    <property type="evidence" value="ECO:0007669"/>
    <property type="project" value="UniProtKB-KW"/>
</dbReference>
<evidence type="ECO:0000256" key="8">
    <source>
        <dbReference type="ARBA" id="ARBA00023134"/>
    </source>
</evidence>
<comment type="subcellular location">
    <subcellularLocation>
        <location evidence="1">Endoplasmic reticulum membrane</location>
        <topology evidence="1">Single-pass membrane protein</topology>
    </subcellularLocation>
</comment>
<evidence type="ECO:0000256" key="10">
    <source>
        <dbReference type="ARBA" id="ARBA00023170"/>
    </source>
</evidence>
<keyword evidence="4 11" id="KW-0812">Transmembrane</keyword>
<keyword evidence="10" id="KW-0675">Receptor</keyword>
<keyword evidence="8" id="KW-0342">GTP-binding</keyword>
<keyword evidence="6" id="KW-0256">Endoplasmic reticulum</keyword>
<evidence type="ECO:0000256" key="3">
    <source>
        <dbReference type="ARBA" id="ARBA00020256"/>
    </source>
</evidence>
<evidence type="ECO:0000313" key="13">
    <source>
        <dbReference type="EMBL" id="CAE8652917.1"/>
    </source>
</evidence>
<evidence type="ECO:0000313" key="15">
    <source>
        <dbReference type="Proteomes" id="UP000654075"/>
    </source>
</evidence>
<evidence type="ECO:0000256" key="7">
    <source>
        <dbReference type="ARBA" id="ARBA00022989"/>
    </source>
</evidence>
<proteinExistence type="inferred from homology"/>
<evidence type="ECO:0000313" key="14">
    <source>
        <dbReference type="Proteomes" id="UP000626109"/>
    </source>
</evidence>
<dbReference type="SUPFAM" id="SSF52540">
    <property type="entry name" value="P-loop containing nucleoside triphosphate hydrolases"/>
    <property type="match status" value="1"/>
</dbReference>
<evidence type="ECO:0000256" key="6">
    <source>
        <dbReference type="ARBA" id="ARBA00022824"/>
    </source>
</evidence>
<evidence type="ECO:0000256" key="11">
    <source>
        <dbReference type="SAM" id="Phobius"/>
    </source>
</evidence>
<evidence type="ECO:0000256" key="2">
    <source>
        <dbReference type="ARBA" id="ARBA00005619"/>
    </source>
</evidence>
<evidence type="ECO:0000313" key="12">
    <source>
        <dbReference type="EMBL" id="CAE8634481.1"/>
    </source>
</evidence>
<dbReference type="EMBL" id="CAJNNW010011249">
    <property type="protein sequence ID" value="CAE8652917.1"/>
    <property type="molecule type" value="Genomic_DNA"/>
</dbReference>
<evidence type="ECO:0000256" key="1">
    <source>
        <dbReference type="ARBA" id="ARBA00004389"/>
    </source>
</evidence>
<dbReference type="Proteomes" id="UP000626109">
    <property type="component" value="Unassembled WGS sequence"/>
</dbReference>
<dbReference type="InterPro" id="IPR019009">
    <property type="entry name" value="SRP_receptor_beta_su"/>
</dbReference>
<dbReference type="EMBL" id="CAJNNV010031030">
    <property type="protein sequence ID" value="CAE8634481.1"/>
    <property type="molecule type" value="Genomic_DNA"/>
</dbReference>
<evidence type="ECO:0000256" key="9">
    <source>
        <dbReference type="ARBA" id="ARBA00023136"/>
    </source>
</evidence>
<dbReference type="PANTHER" id="PTHR45697">
    <property type="entry name" value="ADP-RIBOSYLATION FACTOR-LIKE PROTEIN 2-RELATED"/>
    <property type="match status" value="1"/>
</dbReference>
<reference evidence="13" key="1">
    <citation type="submission" date="2021-02" db="EMBL/GenBank/DDBJ databases">
        <authorList>
            <person name="Dougan E. K."/>
            <person name="Rhodes N."/>
            <person name="Thang M."/>
            <person name="Chan C."/>
        </authorList>
    </citation>
    <scope>NUCLEOTIDE SEQUENCE</scope>
</reference>
<keyword evidence="7 11" id="KW-1133">Transmembrane helix</keyword>
<dbReference type="OMA" id="MNGVKVT"/>
<dbReference type="OrthoDB" id="41266at2759"/>
<name>A0A813IP51_POLGL</name>
<dbReference type="AlphaFoldDB" id="A0A813IP51"/>
<protein>
    <recommendedName>
        <fullName evidence="3">Signal recognition particle receptor subunit beta</fullName>
    </recommendedName>
</protein>
<dbReference type="Pfam" id="PF09439">
    <property type="entry name" value="SRPRB"/>
    <property type="match status" value="1"/>
</dbReference>
<dbReference type="Gene3D" id="3.40.50.300">
    <property type="entry name" value="P-loop containing nucleotide triphosphate hydrolases"/>
    <property type="match status" value="1"/>
</dbReference>
<comment type="caution">
    <text evidence="13">The sequence shown here is derived from an EMBL/GenBank/DDBJ whole genome shotgun (WGS) entry which is preliminary data.</text>
</comment>
<evidence type="ECO:0000256" key="5">
    <source>
        <dbReference type="ARBA" id="ARBA00022741"/>
    </source>
</evidence>
<dbReference type="InterPro" id="IPR044612">
    <property type="entry name" value="ARL2/3"/>
</dbReference>
<accession>A0A813IP51</accession>
<dbReference type="Proteomes" id="UP000654075">
    <property type="component" value="Unassembled WGS sequence"/>
</dbReference>
<dbReference type="InterPro" id="IPR027417">
    <property type="entry name" value="P-loop_NTPase"/>
</dbReference>
<keyword evidence="15" id="KW-1185">Reference proteome</keyword>
<feature type="transmembrane region" description="Helical" evidence="11">
    <location>
        <begin position="24"/>
        <end position="49"/>
    </location>
</feature>
<comment type="similarity">
    <text evidence="2">Belongs to the SRP receptor beta subunit family.</text>
</comment>
<keyword evidence="9 11" id="KW-0472">Membrane</keyword>
<evidence type="ECO:0000256" key="4">
    <source>
        <dbReference type="ARBA" id="ARBA00022692"/>
    </source>
</evidence>
<dbReference type="GO" id="GO:0003924">
    <property type="term" value="F:GTPase activity"/>
    <property type="evidence" value="ECO:0007669"/>
    <property type="project" value="InterPro"/>
</dbReference>